<dbReference type="InterPro" id="IPR002213">
    <property type="entry name" value="UDP_glucos_trans"/>
</dbReference>
<protein>
    <submittedName>
        <fullName evidence="3">Glycosyltransferase</fullName>
    </submittedName>
</protein>
<evidence type="ECO:0000259" key="1">
    <source>
        <dbReference type="Pfam" id="PF03033"/>
    </source>
</evidence>
<dbReference type="EMBL" id="JAQQKX010000008">
    <property type="protein sequence ID" value="MDC7683830.1"/>
    <property type="molecule type" value="Genomic_DNA"/>
</dbReference>
<dbReference type="Pfam" id="PF03033">
    <property type="entry name" value="Glyco_transf_28"/>
    <property type="match status" value="1"/>
</dbReference>
<evidence type="ECO:0000259" key="2">
    <source>
        <dbReference type="Pfam" id="PF06722"/>
    </source>
</evidence>
<name>A0ABT5HUS8_9CAUL</name>
<dbReference type="Pfam" id="PF06722">
    <property type="entry name" value="EryCIII-like_C"/>
    <property type="match status" value="1"/>
</dbReference>
<gene>
    <name evidence="3" type="ORF">PQU92_11115</name>
</gene>
<dbReference type="Gene3D" id="3.40.50.2000">
    <property type="entry name" value="Glycogen Phosphorylase B"/>
    <property type="match status" value="2"/>
</dbReference>
<evidence type="ECO:0000313" key="4">
    <source>
        <dbReference type="Proteomes" id="UP001214854"/>
    </source>
</evidence>
<dbReference type="PANTHER" id="PTHR48050:SF13">
    <property type="entry name" value="STEROL 3-BETA-GLUCOSYLTRANSFERASE UGT80A2"/>
    <property type="match status" value="1"/>
</dbReference>
<dbReference type="InterPro" id="IPR010610">
    <property type="entry name" value="EryCIII-like_C"/>
</dbReference>
<dbReference type="RefSeq" id="WP_272748291.1">
    <property type="nucleotide sequence ID" value="NZ_JAQQKX010000008.1"/>
</dbReference>
<dbReference type="PANTHER" id="PTHR48050">
    <property type="entry name" value="STEROL 3-BETA-GLUCOSYLTRANSFERASE"/>
    <property type="match status" value="1"/>
</dbReference>
<sequence length="431" mass="46571">MPVAPKIVLSTFGSLGDLHPFMALALALTQRGADVVLVSHPDYRDKVEAAGIRFSACGPSMDTYRENLGKDPAEIIRHFSQDHGFMLKHLVAPYIEQGLSELRPLVNGADLVVSSSYAYTAHLAALLEQCPFATVALQPAVMLSIYDPPKLKAAPLMLSPRTELGRQYNRAIFWLGEKKLWGSLAPIRAIYTKYGVDMDVNLGGVHSDRLTLGLYSPLMGDVAPDFPPHSEIVGFPFYDSEDGRRSELPPQLEAFLSAGDAPLVFSLGSTAVYDGEAYYRDAAKAARTLGQRAVLLVGGQSPLLNDDFGPDILCVPYAPHSLLMPRAKINVHHGGIGSSAQALRAGRPQIITPVFGDQFDNARRIERLGAGLDITFDKWTKASATRLLDRLLTEPSFAQKAAEAATVVAKEDGAARAAERILASVRVPVAS</sequence>
<dbReference type="CDD" id="cd03784">
    <property type="entry name" value="GT1_Gtf-like"/>
    <property type="match status" value="1"/>
</dbReference>
<comment type="caution">
    <text evidence="3">The sequence shown here is derived from an EMBL/GenBank/DDBJ whole genome shotgun (WGS) entry which is preliminary data.</text>
</comment>
<keyword evidence="4" id="KW-1185">Reference proteome</keyword>
<feature type="domain" description="Glycosyltransferase family 28 N-terminal" evidence="1">
    <location>
        <begin position="7"/>
        <end position="66"/>
    </location>
</feature>
<accession>A0ABT5HUS8</accession>
<feature type="domain" description="Erythromycin biosynthesis protein CIII-like C-terminal" evidence="2">
    <location>
        <begin position="310"/>
        <end position="407"/>
    </location>
</feature>
<dbReference type="InterPro" id="IPR004276">
    <property type="entry name" value="GlycoTrans_28_N"/>
</dbReference>
<organism evidence="3 4">
    <name type="scientific">Asticcacaulis aquaticus</name>
    <dbReference type="NCBI Taxonomy" id="2984212"/>
    <lineage>
        <taxon>Bacteria</taxon>
        <taxon>Pseudomonadati</taxon>
        <taxon>Pseudomonadota</taxon>
        <taxon>Alphaproteobacteria</taxon>
        <taxon>Caulobacterales</taxon>
        <taxon>Caulobacteraceae</taxon>
        <taxon>Asticcacaulis</taxon>
    </lineage>
</organism>
<reference evidence="3 4" key="1">
    <citation type="submission" date="2023-01" db="EMBL/GenBank/DDBJ databases">
        <title>Novel species of the genus Asticcacaulis isolated from rivers.</title>
        <authorList>
            <person name="Lu H."/>
        </authorList>
    </citation>
    <scope>NUCLEOTIDE SEQUENCE [LARGE SCALE GENOMIC DNA]</scope>
    <source>
        <strain evidence="3 4">BYS171W</strain>
    </source>
</reference>
<evidence type="ECO:0000313" key="3">
    <source>
        <dbReference type="EMBL" id="MDC7683830.1"/>
    </source>
</evidence>
<proteinExistence type="predicted"/>
<dbReference type="Proteomes" id="UP001214854">
    <property type="component" value="Unassembled WGS sequence"/>
</dbReference>
<dbReference type="SUPFAM" id="SSF53756">
    <property type="entry name" value="UDP-Glycosyltransferase/glycogen phosphorylase"/>
    <property type="match status" value="1"/>
</dbReference>
<dbReference type="InterPro" id="IPR050426">
    <property type="entry name" value="Glycosyltransferase_28"/>
</dbReference>